<proteinExistence type="predicted"/>
<dbReference type="AlphaFoldDB" id="A0A2M4C8I9"/>
<keyword evidence="1" id="KW-0732">Signal</keyword>
<reference evidence="2" key="1">
    <citation type="submission" date="2018-01" db="EMBL/GenBank/DDBJ databases">
        <title>An insight into the sialome of Amazonian anophelines.</title>
        <authorList>
            <person name="Ribeiro J.M."/>
            <person name="Scarpassa V."/>
            <person name="Calvo E."/>
        </authorList>
    </citation>
    <scope>NUCLEOTIDE SEQUENCE</scope>
    <source>
        <tissue evidence="2">Salivary glands</tissue>
    </source>
</reference>
<feature type="chain" id="PRO_5014708039" evidence="1">
    <location>
        <begin position="27"/>
        <end position="104"/>
    </location>
</feature>
<name>A0A2M4C8I9_9DIPT</name>
<evidence type="ECO:0000256" key="1">
    <source>
        <dbReference type="SAM" id="SignalP"/>
    </source>
</evidence>
<feature type="signal peptide" evidence="1">
    <location>
        <begin position="1"/>
        <end position="26"/>
    </location>
</feature>
<sequence>MCVACPRRPRSPFCTICLCLPFMVSSVWDRAGTWTFCECCPAPGTASPLAPYRYHRRRAVGTRTGMHQYRRQSWTNRWRAASRARSDSRDRVFAAHRTESLRRA</sequence>
<accession>A0A2M4C8I9</accession>
<protein>
    <submittedName>
        <fullName evidence="2">Putative secreted protein</fullName>
    </submittedName>
</protein>
<evidence type="ECO:0000313" key="2">
    <source>
        <dbReference type="EMBL" id="MBW61569.1"/>
    </source>
</evidence>
<organism evidence="2">
    <name type="scientific">Anopheles marajoara</name>
    <dbReference type="NCBI Taxonomy" id="58244"/>
    <lineage>
        <taxon>Eukaryota</taxon>
        <taxon>Metazoa</taxon>
        <taxon>Ecdysozoa</taxon>
        <taxon>Arthropoda</taxon>
        <taxon>Hexapoda</taxon>
        <taxon>Insecta</taxon>
        <taxon>Pterygota</taxon>
        <taxon>Neoptera</taxon>
        <taxon>Endopterygota</taxon>
        <taxon>Diptera</taxon>
        <taxon>Nematocera</taxon>
        <taxon>Culicoidea</taxon>
        <taxon>Culicidae</taxon>
        <taxon>Anophelinae</taxon>
        <taxon>Anopheles</taxon>
    </lineage>
</organism>
<dbReference type="EMBL" id="GGFJ01012428">
    <property type="protein sequence ID" value="MBW61569.1"/>
    <property type="molecule type" value="Transcribed_RNA"/>
</dbReference>